<dbReference type="AlphaFoldDB" id="A0A419A3Q1"/>
<accession>A0A419A3Q1</accession>
<keyword evidence="2" id="KW-1185">Reference proteome</keyword>
<proteinExistence type="predicted"/>
<organism evidence="1 2">
    <name type="scientific">Paracoccus siganidrum</name>
    <dbReference type="NCBI Taxonomy" id="1276757"/>
    <lineage>
        <taxon>Bacteria</taxon>
        <taxon>Pseudomonadati</taxon>
        <taxon>Pseudomonadota</taxon>
        <taxon>Alphaproteobacteria</taxon>
        <taxon>Rhodobacterales</taxon>
        <taxon>Paracoccaceae</taxon>
        <taxon>Paracoccus</taxon>
    </lineage>
</organism>
<dbReference type="Proteomes" id="UP000283587">
    <property type="component" value="Unassembled WGS sequence"/>
</dbReference>
<dbReference type="EMBL" id="QZEW01000075">
    <property type="protein sequence ID" value="RJL08404.1"/>
    <property type="molecule type" value="Genomic_DNA"/>
</dbReference>
<sequence length="301" mass="31309">MAGLQIVIPGADFSGSGIPRNTRYLPGTDIPAYDALGVWALSEGTAGSVYTGEFANLVPGGPSARLLPGWAAPTMRNFGTQRGGFSVESVDGTFIDTRVSAARSAFTMAGILRTRPKHGTVTPYNLIQMLTSDDMNNLPASNAGNISMLTGLWSLGSNLNDGQVGQLVKFGAAIANVDGSSSTIMPAFYGQQNQWNAVGISIDGHSGEMVLQTLTARGVVTDAGRGNTLLHQRFVTELAQRGGNFLFGAMPNGGARDSSGPIADFMCAGVWGNSKTEGEMEAILRGLAKIAIGRGVTVSGY</sequence>
<evidence type="ECO:0000313" key="1">
    <source>
        <dbReference type="EMBL" id="RJL08404.1"/>
    </source>
</evidence>
<name>A0A419A3Q1_9RHOB</name>
<dbReference type="RefSeq" id="WP_119899505.1">
    <property type="nucleotide sequence ID" value="NZ_QNRC01000004.1"/>
</dbReference>
<evidence type="ECO:0000313" key="2">
    <source>
        <dbReference type="Proteomes" id="UP000283587"/>
    </source>
</evidence>
<protein>
    <submittedName>
        <fullName evidence="1">Uncharacterized protein</fullName>
    </submittedName>
</protein>
<reference evidence="2" key="1">
    <citation type="submission" date="2018-09" db="EMBL/GenBank/DDBJ databases">
        <title>Paracoccus onubensis nov. sp. a moderate halophilic bacterium isolated from Gruta de las Maravillas (Aracena, Spain).</title>
        <authorList>
            <person name="Jurado V."/>
            <person name="Gutierrez-Patricio S."/>
            <person name="Gonzalez-Pimentel J.L."/>
            <person name="Miller A.Z."/>
            <person name="Laiz L."/>
            <person name="Saiz-Jimenez C."/>
        </authorList>
    </citation>
    <scope>NUCLEOTIDE SEQUENCE [LARGE SCALE GENOMIC DNA]</scope>
    <source>
        <strain evidence="2">DSM 26381</strain>
    </source>
</reference>
<comment type="caution">
    <text evidence="1">The sequence shown here is derived from an EMBL/GenBank/DDBJ whole genome shotgun (WGS) entry which is preliminary data.</text>
</comment>
<gene>
    <name evidence="1" type="ORF">D3P05_16165</name>
</gene>